<dbReference type="SUPFAM" id="SSF81901">
    <property type="entry name" value="HCP-like"/>
    <property type="match status" value="1"/>
</dbReference>
<dbReference type="EMBL" id="LAJE02000339">
    <property type="protein sequence ID" value="OEO29046.1"/>
    <property type="molecule type" value="Genomic_DNA"/>
</dbReference>
<evidence type="ECO:0000256" key="2">
    <source>
        <dbReference type="SAM" id="MobiDB-lite"/>
    </source>
</evidence>
<keyword evidence="1" id="KW-0175">Coiled coil</keyword>
<dbReference type="Proteomes" id="UP000095463">
    <property type="component" value="Unassembled WGS sequence"/>
</dbReference>
<dbReference type="Gene3D" id="1.25.40.10">
    <property type="entry name" value="Tetratricopeptide repeat domain"/>
    <property type="match status" value="1"/>
</dbReference>
<feature type="region of interest" description="Disordered" evidence="2">
    <location>
        <begin position="817"/>
        <end position="839"/>
    </location>
</feature>
<feature type="compositionally biased region" description="Polar residues" evidence="2">
    <location>
        <begin position="1"/>
        <end position="13"/>
    </location>
</feature>
<dbReference type="InterPro" id="IPR006597">
    <property type="entry name" value="Sel1-like"/>
</dbReference>
<organism evidence="4 5">
    <name type="scientific">Devosia insulae DS-56</name>
    <dbReference type="NCBI Taxonomy" id="1116389"/>
    <lineage>
        <taxon>Bacteria</taxon>
        <taxon>Pseudomonadati</taxon>
        <taxon>Pseudomonadota</taxon>
        <taxon>Alphaproteobacteria</taxon>
        <taxon>Hyphomicrobiales</taxon>
        <taxon>Devosiaceae</taxon>
        <taxon>Devosia</taxon>
    </lineage>
</organism>
<evidence type="ECO:0000313" key="5">
    <source>
        <dbReference type="Proteomes" id="UP000095463"/>
    </source>
</evidence>
<dbReference type="Gene3D" id="1.10.287.1490">
    <property type="match status" value="1"/>
</dbReference>
<feature type="region of interest" description="Disordered" evidence="2">
    <location>
        <begin position="775"/>
        <end position="799"/>
    </location>
</feature>
<sequence length="1290" mass="137236">MARATSTFQTQDYGQPGSGEWQELRGELVALLDQVETQVARTARPEPSYQGLAERMRDLRHQVTEAEPDTRHREALRSVQRAIDKFSDRDEPAPPANPRDTLESAIQQIRSRHFGAPPAPAPQLPQQQLPPQSAPQFDELAEAVGGISTRLERLEGELRVQAKGQTANVREIAEQVGQLSHVVELLAGAVGETGQVKRLEGHIAGLAKLIADGPKVDMTALNQRLDDVSLTVGKLAELQKHYADRSDMSGMTARLDDVSATVGRLADLQVQYANRVENPKDGLKEAMGAIEDGIRNIYDRVDAIERTMAMPPAELEKITEELGRVAQAMKSPQQPQGLIELIDALNVRISDIEGRSAQVGELKLDMLALRNTVLGALEPRFSALEQQLEVLNDKVDDRSSEVSISQLEAQVRQLVARMDQTGEQLTGLAKLYAAPAPAEAPDFDQLADLVAARTSDAMRQLDKPTQTGRDEAGYAEIEKRVSQAMKAAAKEKPAAETVALDATIREVNERLKRLETSLEAKAAALVAAAAPASFVKLPEAPAPRLEMPKPESKPLAAAPAPVAAASAPVVSEPLNPIAPLFDNLSFEDELPSRPQRVDLGDSMPADPSVDAPLLDKPFGDDPNPLRTALEVKNGPRKRPAEPNTELPPAPVPSLDLMDEPEKPVFDPSLAERPPQPKSTLDLPVEEVFVASPKAELRPAAAVDDEPPMPNRNTFIEAHRRAARQAAAGKAEPVSAAGGSLIGKAFARFQANRAEAPAVDAAPAVTIPVKPAVEKSKPVKAAKLAKAQDTKPAKPVGGEAAKSGLPFAGLFKSKATRQLAGDKEPVSQWQPDEPAPRVLPAAPEPSLVALGAEETSPAADDAKPKQSFLLRHKQPILLAASVVALACLTINLINQRMKPSEAEAPAPTAQATQDVGDVALAPVPLAQQGFAAQPGKATPRVIPTLDKLTTASIGGATPQKFVASAEAPKMPQAFEAATAVAEQTPAGVASLSDKIEPLVDAMESPVKVDRPPASVGPEPLLAAAGNGDARAQFEVAAIYTEGRAVPEDLKAAAMWYERAAGQGFAPAQYRLGNLYENGRGVEKDLAQARLWYQQAAEAGNRMAMHNLAALYAGGGLGTQQFDAAAKWFEEAASRGMKDSQFNLGMLYARGLGVKQDLAASFKWFSLAAGKGDKDAAKSRDDIAASLDAATVQKVTADVAAFQPQPIDFVANFAPIGTWSDKFDPGAPITNLKVVKGVQLALRQLGFDIGTPDGMAGPKTAEAIKSFERSTGMSESGEINPRLLAVLGSQPV</sequence>
<keyword evidence="5" id="KW-1185">Reference proteome</keyword>
<dbReference type="InterPro" id="IPR036365">
    <property type="entry name" value="PGBD-like_sf"/>
</dbReference>
<dbReference type="InterPro" id="IPR011990">
    <property type="entry name" value="TPR-like_helical_dom_sf"/>
</dbReference>
<dbReference type="InterPro" id="IPR052945">
    <property type="entry name" value="Mitotic_Regulator"/>
</dbReference>
<dbReference type="PANTHER" id="PTHR43628">
    <property type="entry name" value="ACTIVATOR OF C KINASE PROTEIN 1-RELATED"/>
    <property type="match status" value="1"/>
</dbReference>
<reference evidence="4 5" key="1">
    <citation type="journal article" date="2015" name="Genome Announc.">
        <title>Genome Assemblies of Three Soil-Associated Devosia species: D. insulae, D. limi, and D. soli.</title>
        <authorList>
            <person name="Hassan Y.I."/>
            <person name="Lepp D."/>
            <person name="Zhou T."/>
        </authorList>
    </citation>
    <scope>NUCLEOTIDE SEQUENCE [LARGE SCALE GENOMIC DNA]</scope>
    <source>
        <strain evidence="4 5">DS-56</strain>
    </source>
</reference>
<comment type="caution">
    <text evidence="4">The sequence shown here is derived from an EMBL/GenBank/DDBJ whole genome shotgun (WGS) entry which is preliminary data.</text>
</comment>
<feature type="coiled-coil region" evidence="1">
    <location>
        <begin position="381"/>
        <end position="424"/>
    </location>
</feature>
<feature type="domain" description="Peptidoglycan binding-like" evidence="3">
    <location>
        <begin position="1233"/>
        <end position="1285"/>
    </location>
</feature>
<accession>A0A1E5XKB4</accession>
<dbReference type="Pfam" id="PF01471">
    <property type="entry name" value="PG_binding_1"/>
    <property type="match status" value="1"/>
</dbReference>
<name>A0A1E5XKB4_9HYPH</name>
<gene>
    <name evidence="4" type="ORF">VW23_027220</name>
</gene>
<evidence type="ECO:0000259" key="3">
    <source>
        <dbReference type="Pfam" id="PF01471"/>
    </source>
</evidence>
<dbReference type="SMART" id="SM00671">
    <property type="entry name" value="SEL1"/>
    <property type="match status" value="4"/>
</dbReference>
<dbReference type="InterPro" id="IPR002477">
    <property type="entry name" value="Peptidoglycan-bd-like"/>
</dbReference>
<dbReference type="InterPro" id="IPR036366">
    <property type="entry name" value="PGBDSf"/>
</dbReference>
<dbReference type="OrthoDB" id="5295703at2"/>
<dbReference type="SUPFAM" id="SSF47090">
    <property type="entry name" value="PGBD-like"/>
    <property type="match status" value="1"/>
</dbReference>
<protein>
    <recommendedName>
        <fullName evidence="3">Peptidoglycan binding-like domain-containing protein</fullName>
    </recommendedName>
</protein>
<dbReference type="Pfam" id="PF08238">
    <property type="entry name" value="Sel1"/>
    <property type="match status" value="4"/>
</dbReference>
<feature type="region of interest" description="Disordered" evidence="2">
    <location>
        <begin position="1"/>
        <end position="20"/>
    </location>
</feature>
<dbReference type="Gene3D" id="1.10.101.10">
    <property type="entry name" value="PGBD-like superfamily/PGBD"/>
    <property type="match status" value="1"/>
</dbReference>
<feature type="region of interest" description="Disordered" evidence="2">
    <location>
        <begin position="591"/>
        <end position="682"/>
    </location>
</feature>
<evidence type="ECO:0000313" key="4">
    <source>
        <dbReference type="EMBL" id="OEO29046.1"/>
    </source>
</evidence>
<evidence type="ECO:0000256" key="1">
    <source>
        <dbReference type="SAM" id="Coils"/>
    </source>
</evidence>
<proteinExistence type="predicted"/>
<feature type="region of interest" description="Disordered" evidence="2">
    <location>
        <begin position="113"/>
        <end position="132"/>
    </location>
</feature>
<dbReference type="PANTHER" id="PTHR43628:SF1">
    <property type="entry name" value="CHITIN SYNTHASE REGULATORY FACTOR 2-RELATED"/>
    <property type="match status" value="1"/>
</dbReference>
<dbReference type="RefSeq" id="WP_069911667.1">
    <property type="nucleotide sequence ID" value="NZ_LAJE02000339.1"/>
</dbReference>